<keyword evidence="4" id="KW-0964">Secreted</keyword>
<feature type="signal peptide" evidence="6">
    <location>
        <begin position="1"/>
        <end position="20"/>
    </location>
</feature>
<dbReference type="STRING" id="109376.A0A0D3BAE1"/>
<comment type="subcellular location">
    <subcellularLocation>
        <location evidence="1">Secreted</location>
    </subcellularLocation>
</comment>
<evidence type="ECO:0000256" key="5">
    <source>
        <dbReference type="ARBA" id="ARBA00022729"/>
    </source>
</evidence>
<evidence type="ECO:0000256" key="1">
    <source>
        <dbReference type="ARBA" id="ARBA00004613"/>
    </source>
</evidence>
<keyword evidence="8" id="KW-1185">Reference proteome</keyword>
<dbReference type="OMA" id="ERQEINC"/>
<reference evidence="7" key="2">
    <citation type="submission" date="2015-03" db="UniProtKB">
        <authorList>
            <consortium name="EnsemblPlants"/>
        </authorList>
    </citation>
    <scope>IDENTIFICATION</scope>
</reference>
<evidence type="ECO:0000313" key="8">
    <source>
        <dbReference type="Proteomes" id="UP000032141"/>
    </source>
</evidence>
<dbReference type="Pfam" id="PF05938">
    <property type="entry name" value="Self-incomp_S1"/>
    <property type="match status" value="1"/>
</dbReference>
<dbReference type="Gramene" id="Bo3g062040.1">
    <property type="protein sequence ID" value="Bo3g062040.1"/>
    <property type="gene ID" value="Bo3g062040"/>
</dbReference>
<accession>A0A0D3BAE1</accession>
<organism evidence="7 8">
    <name type="scientific">Brassica oleracea var. oleracea</name>
    <dbReference type="NCBI Taxonomy" id="109376"/>
    <lineage>
        <taxon>Eukaryota</taxon>
        <taxon>Viridiplantae</taxon>
        <taxon>Streptophyta</taxon>
        <taxon>Embryophyta</taxon>
        <taxon>Tracheophyta</taxon>
        <taxon>Spermatophyta</taxon>
        <taxon>Magnoliopsida</taxon>
        <taxon>eudicotyledons</taxon>
        <taxon>Gunneridae</taxon>
        <taxon>Pentapetalae</taxon>
        <taxon>rosids</taxon>
        <taxon>malvids</taxon>
        <taxon>Brassicales</taxon>
        <taxon>Brassicaceae</taxon>
        <taxon>Brassiceae</taxon>
        <taxon>Brassica</taxon>
    </lineage>
</organism>
<feature type="chain" id="PRO_5036472052" evidence="6">
    <location>
        <begin position="21"/>
        <end position="136"/>
    </location>
</feature>
<reference evidence="7 8" key="1">
    <citation type="journal article" date="2014" name="Genome Biol.">
        <title>Transcriptome and methylome profiling reveals relics of genome dominance in the mesopolyploid Brassica oleracea.</title>
        <authorList>
            <person name="Parkin I.A."/>
            <person name="Koh C."/>
            <person name="Tang H."/>
            <person name="Robinson S.J."/>
            <person name="Kagale S."/>
            <person name="Clarke W.E."/>
            <person name="Town C.D."/>
            <person name="Nixon J."/>
            <person name="Krishnakumar V."/>
            <person name="Bidwell S.L."/>
            <person name="Denoeud F."/>
            <person name="Belcram H."/>
            <person name="Links M.G."/>
            <person name="Just J."/>
            <person name="Clarke C."/>
            <person name="Bender T."/>
            <person name="Huebert T."/>
            <person name="Mason A.S."/>
            <person name="Pires J.C."/>
            <person name="Barker G."/>
            <person name="Moore J."/>
            <person name="Walley P.G."/>
            <person name="Manoli S."/>
            <person name="Batley J."/>
            <person name="Edwards D."/>
            <person name="Nelson M.N."/>
            <person name="Wang X."/>
            <person name="Paterson A.H."/>
            <person name="King G."/>
            <person name="Bancroft I."/>
            <person name="Chalhoub B."/>
            <person name="Sharpe A.G."/>
        </authorList>
    </citation>
    <scope>NUCLEOTIDE SEQUENCE</scope>
    <source>
        <strain evidence="7 8">cv. TO1000</strain>
    </source>
</reference>
<protein>
    <submittedName>
        <fullName evidence="7">Uncharacterized protein</fullName>
    </submittedName>
</protein>
<comment type="similarity">
    <text evidence="2">Belongs to the plant self-incompatibility (S1) protein family.</text>
</comment>
<evidence type="ECO:0000313" key="7">
    <source>
        <dbReference type="EnsemblPlants" id="Bo3g062040.1"/>
    </source>
</evidence>
<keyword evidence="3" id="KW-0713">Self-incompatibility</keyword>
<dbReference type="Proteomes" id="UP000032141">
    <property type="component" value="Chromosome C3"/>
</dbReference>
<proteinExistence type="inferred from homology"/>
<dbReference type="AlphaFoldDB" id="A0A0D3BAE1"/>
<evidence type="ECO:0000256" key="4">
    <source>
        <dbReference type="ARBA" id="ARBA00022525"/>
    </source>
</evidence>
<evidence type="ECO:0000256" key="6">
    <source>
        <dbReference type="SAM" id="SignalP"/>
    </source>
</evidence>
<keyword evidence="5 6" id="KW-0732">Signal</keyword>
<dbReference type="HOGENOM" id="CLU_125658_3_0_1"/>
<dbReference type="EnsemblPlants" id="Bo3g062040.1">
    <property type="protein sequence ID" value="Bo3g062040.1"/>
    <property type="gene ID" value="Bo3g062040"/>
</dbReference>
<dbReference type="GO" id="GO:0005576">
    <property type="term" value="C:extracellular region"/>
    <property type="evidence" value="ECO:0007669"/>
    <property type="project" value="UniProtKB-SubCell"/>
</dbReference>
<evidence type="ECO:0000256" key="2">
    <source>
        <dbReference type="ARBA" id="ARBA00005581"/>
    </source>
</evidence>
<dbReference type="InterPro" id="IPR010264">
    <property type="entry name" value="Self-incomp_S1"/>
</dbReference>
<dbReference type="GO" id="GO:0060320">
    <property type="term" value="P:rejection of self pollen"/>
    <property type="evidence" value="ECO:0007669"/>
    <property type="project" value="UniProtKB-KW"/>
</dbReference>
<evidence type="ECO:0000256" key="3">
    <source>
        <dbReference type="ARBA" id="ARBA00022471"/>
    </source>
</evidence>
<sequence length="136" mass="16493">MNLLICFVLILATYYRFGTACSPNSVEIHNQLGPDIILHFHCRCKNPKCDVGNQQLKFKDSYFNKKKERSPINFERQEINCLLRYDKYNLDVRVYRQAAFRRCGILRSWLAEKDGIYFKTRRNETWRFRYHWNVSK</sequence>
<name>A0A0D3BAE1_BRAOL</name>